<dbReference type="RefSeq" id="WP_091167917.1">
    <property type="nucleotide sequence ID" value="NZ_FNCG01000006.1"/>
</dbReference>
<dbReference type="SUPFAM" id="SSF51338">
    <property type="entry name" value="Composite domain of metallo-dependent hydrolases"/>
    <property type="match status" value="1"/>
</dbReference>
<name>A0A1G7Z1P3_9SPHI</name>
<sequence length="385" mass="43307">MVLNNVMIPGNDAVVSISISEGKIKQVSPSHTDDREQLTFVNAIAFPGLINSHDHLDFNLFPQLGNKTYESYTEWGKHIHRAYAVEIASVLKIPIALRERWGVYKNLLCGVTTVVNHGEKTTINDPLITIFDNCQSIHSVRFEKNWKKRLNNPLKINKPAVIHIGEGTNDIAHTEIDELIKWNILKRKLIGIHGVAMDPQQAKHFEALVWCPESNYFLLNKTAAIDELKSKTTILFGTDSTLTGHWDIWHHIRLARKTQMLNDDELYNSLTSSPAQTWKLNSGSITSGFDADIVIAKAKGKVGLQAFYNITPNDILLVMHKGVILLFDESLYHQLTGIITQNYSKVFTGNHFKYVMGDIPGLIAEIKRYKPDACFPIPHPALPAA</sequence>
<reference evidence="4" key="1">
    <citation type="submission" date="2016-10" db="EMBL/GenBank/DDBJ databases">
        <authorList>
            <person name="Varghese N."/>
            <person name="Submissions S."/>
        </authorList>
    </citation>
    <scope>NUCLEOTIDE SEQUENCE [LARGE SCALE GENOMIC DNA]</scope>
    <source>
        <strain evidence="4">Gh-67</strain>
    </source>
</reference>
<organism evidence="3 4">
    <name type="scientific">Mucilaginibacter gossypii</name>
    <dbReference type="NCBI Taxonomy" id="551996"/>
    <lineage>
        <taxon>Bacteria</taxon>
        <taxon>Pseudomonadati</taxon>
        <taxon>Bacteroidota</taxon>
        <taxon>Sphingobacteriia</taxon>
        <taxon>Sphingobacteriales</taxon>
        <taxon>Sphingobacteriaceae</taxon>
        <taxon>Mucilaginibacter</taxon>
    </lineage>
</organism>
<feature type="domain" description="Amidohydrolase-related" evidence="2">
    <location>
        <begin position="156"/>
        <end position="324"/>
    </location>
</feature>
<dbReference type="InterPro" id="IPR032466">
    <property type="entry name" value="Metal_Hydrolase"/>
</dbReference>
<keyword evidence="1" id="KW-0378">Hydrolase</keyword>
<gene>
    <name evidence="3" type="ORF">SAMN05192573_106117</name>
</gene>
<dbReference type="Gene3D" id="2.30.40.10">
    <property type="entry name" value="Urease, subunit C, domain 1"/>
    <property type="match status" value="1"/>
</dbReference>
<dbReference type="STRING" id="551996.SAMN05192573_106117"/>
<dbReference type="Gene3D" id="3.20.20.140">
    <property type="entry name" value="Metal-dependent hydrolases"/>
    <property type="match status" value="2"/>
</dbReference>
<dbReference type="EMBL" id="FNCG01000006">
    <property type="protein sequence ID" value="SDH02564.1"/>
    <property type="molecule type" value="Genomic_DNA"/>
</dbReference>
<evidence type="ECO:0000313" key="4">
    <source>
        <dbReference type="Proteomes" id="UP000199705"/>
    </source>
</evidence>
<evidence type="ECO:0000259" key="2">
    <source>
        <dbReference type="Pfam" id="PF01979"/>
    </source>
</evidence>
<dbReference type="SUPFAM" id="SSF51556">
    <property type="entry name" value="Metallo-dependent hydrolases"/>
    <property type="match status" value="1"/>
</dbReference>
<dbReference type="InterPro" id="IPR006680">
    <property type="entry name" value="Amidohydro-rel"/>
</dbReference>
<dbReference type="PANTHER" id="PTHR43794">
    <property type="entry name" value="AMINOHYDROLASE SSNA-RELATED"/>
    <property type="match status" value="1"/>
</dbReference>
<accession>A0A1G7Z1P3</accession>
<dbReference type="InterPro" id="IPR011059">
    <property type="entry name" value="Metal-dep_hydrolase_composite"/>
</dbReference>
<dbReference type="Proteomes" id="UP000199705">
    <property type="component" value="Unassembled WGS sequence"/>
</dbReference>
<dbReference type="PANTHER" id="PTHR43794:SF11">
    <property type="entry name" value="AMIDOHYDROLASE-RELATED DOMAIN-CONTAINING PROTEIN"/>
    <property type="match status" value="1"/>
</dbReference>
<evidence type="ECO:0000313" key="3">
    <source>
        <dbReference type="EMBL" id="SDH02564.1"/>
    </source>
</evidence>
<dbReference type="InterPro" id="IPR050287">
    <property type="entry name" value="MTA/SAH_deaminase"/>
</dbReference>
<protein>
    <submittedName>
        <fullName evidence="3">Cytosine/adenosine deaminase</fullName>
    </submittedName>
</protein>
<dbReference type="Pfam" id="PF01979">
    <property type="entry name" value="Amidohydro_1"/>
    <property type="match status" value="1"/>
</dbReference>
<dbReference type="CDD" id="cd01292">
    <property type="entry name" value="metallo-dependent_hydrolases"/>
    <property type="match status" value="1"/>
</dbReference>
<dbReference type="AlphaFoldDB" id="A0A1G7Z1P3"/>
<dbReference type="GO" id="GO:0016810">
    <property type="term" value="F:hydrolase activity, acting on carbon-nitrogen (but not peptide) bonds"/>
    <property type="evidence" value="ECO:0007669"/>
    <property type="project" value="InterPro"/>
</dbReference>
<keyword evidence="4" id="KW-1185">Reference proteome</keyword>
<evidence type="ECO:0000256" key="1">
    <source>
        <dbReference type="ARBA" id="ARBA00022801"/>
    </source>
</evidence>
<proteinExistence type="predicted"/>